<dbReference type="RefSeq" id="WP_039586628.1">
    <property type="nucleotide sequence ID" value="NZ_JAWLKI010000012.1"/>
</dbReference>
<accession>A0ABU4DFC6</accession>
<comment type="caution">
    <text evidence="1">The sequence shown here is derived from an EMBL/GenBank/DDBJ whole genome shotgun (WGS) entry which is preliminary data.</text>
</comment>
<keyword evidence="2" id="KW-1185">Reference proteome</keyword>
<reference evidence="1 2" key="1">
    <citation type="submission" date="2023-10" db="EMBL/GenBank/DDBJ databases">
        <title>Development of a sustainable strategy for remediation of hydrocarbon-contaminated territories based on the waste exchange concept.</title>
        <authorList>
            <person name="Krivoruchko A."/>
        </authorList>
    </citation>
    <scope>NUCLEOTIDE SEQUENCE [LARGE SCALE GENOMIC DNA]</scope>
    <source>
        <strain evidence="1 2">IEGM 1266</strain>
    </source>
</reference>
<gene>
    <name evidence="1" type="ORF">R3P94_12245</name>
</gene>
<evidence type="ECO:0000313" key="2">
    <source>
        <dbReference type="Proteomes" id="UP001185779"/>
    </source>
</evidence>
<proteinExistence type="predicted"/>
<sequence length="81" mass="8773">MALTTPDGPVAATQAHALYCGAVLVGRDGLLGRVIEIRDGPAQQLILGVVLRRGHERLGTYEVHAHPDEILFIRPSPRPWG</sequence>
<evidence type="ECO:0000313" key="1">
    <source>
        <dbReference type="EMBL" id="MDV6308081.1"/>
    </source>
</evidence>
<name>A0ABU4DFC6_9ACTN</name>
<evidence type="ECO:0008006" key="3">
    <source>
        <dbReference type="Google" id="ProtNLM"/>
    </source>
</evidence>
<dbReference type="Proteomes" id="UP001185779">
    <property type="component" value="Unassembled WGS sequence"/>
</dbReference>
<protein>
    <recommendedName>
        <fullName evidence="3">PRC-barrel domain-containing protein</fullName>
    </recommendedName>
</protein>
<organism evidence="1 2">
    <name type="scientific">Gordonia amicalis</name>
    <dbReference type="NCBI Taxonomy" id="89053"/>
    <lineage>
        <taxon>Bacteria</taxon>
        <taxon>Bacillati</taxon>
        <taxon>Actinomycetota</taxon>
        <taxon>Actinomycetes</taxon>
        <taxon>Mycobacteriales</taxon>
        <taxon>Gordoniaceae</taxon>
        <taxon>Gordonia</taxon>
    </lineage>
</organism>
<dbReference type="EMBL" id="JAWLKI010000012">
    <property type="protein sequence ID" value="MDV6308081.1"/>
    <property type="molecule type" value="Genomic_DNA"/>
</dbReference>